<dbReference type="Proteomes" id="UP000183983">
    <property type="component" value="Unassembled WGS sequence"/>
</dbReference>
<sequence length="123" mass="13593">MAQSKKTPADHSRDYRQREQEQEKATKLGIEKITIDMAAGVKAGMAAAMKRNGIKNAQEAWQNIGLYLMRASPEEQDRMLKSGTSDFVISLKLARQYLETASAELKANPGDEIVPPESTEDPA</sequence>
<organism evidence="2 3">
    <name type="scientific">Pseudomonas asturiensis</name>
    <dbReference type="NCBI Taxonomy" id="1190415"/>
    <lineage>
        <taxon>Bacteria</taxon>
        <taxon>Pseudomonadati</taxon>
        <taxon>Pseudomonadota</taxon>
        <taxon>Gammaproteobacteria</taxon>
        <taxon>Pseudomonadales</taxon>
        <taxon>Pseudomonadaceae</taxon>
        <taxon>Pseudomonas</taxon>
    </lineage>
</organism>
<feature type="compositionally biased region" description="Basic and acidic residues" evidence="1">
    <location>
        <begin position="7"/>
        <end position="26"/>
    </location>
</feature>
<reference evidence="2 3" key="1">
    <citation type="submission" date="2016-11" db="EMBL/GenBank/DDBJ databases">
        <authorList>
            <person name="Jaros S."/>
            <person name="Januszkiewicz K."/>
            <person name="Wedrychowicz H."/>
        </authorList>
    </citation>
    <scope>NUCLEOTIDE SEQUENCE [LARGE SCALE GENOMIC DNA]</scope>
    <source>
        <strain evidence="2 3">LMG 26898</strain>
    </source>
</reference>
<evidence type="ECO:0000313" key="2">
    <source>
        <dbReference type="EMBL" id="SHM45688.1"/>
    </source>
</evidence>
<name>A0A1M7IYB4_9PSED</name>
<dbReference type="OrthoDB" id="7007661at2"/>
<evidence type="ECO:0000256" key="1">
    <source>
        <dbReference type="SAM" id="MobiDB-lite"/>
    </source>
</evidence>
<evidence type="ECO:0000313" key="3">
    <source>
        <dbReference type="Proteomes" id="UP000183983"/>
    </source>
</evidence>
<feature type="region of interest" description="Disordered" evidence="1">
    <location>
        <begin position="1"/>
        <end position="26"/>
    </location>
</feature>
<accession>A0A1M7IYB4</accession>
<dbReference type="AlphaFoldDB" id="A0A1M7IYB4"/>
<dbReference type="STRING" id="1190415.SAMN05216593_1011"/>
<dbReference type="EMBL" id="FRDA01000001">
    <property type="protein sequence ID" value="SHM45688.1"/>
    <property type="molecule type" value="Genomic_DNA"/>
</dbReference>
<gene>
    <name evidence="2" type="ORF">SAMN05216593_1011</name>
</gene>
<proteinExistence type="predicted"/>
<feature type="region of interest" description="Disordered" evidence="1">
    <location>
        <begin position="104"/>
        <end position="123"/>
    </location>
</feature>
<dbReference type="RefSeq" id="WP_073161694.1">
    <property type="nucleotide sequence ID" value="NZ_FRDA01000001.1"/>
</dbReference>
<protein>
    <submittedName>
        <fullName evidence="2">Uncharacterized protein</fullName>
    </submittedName>
</protein>